<evidence type="ECO:0000313" key="1">
    <source>
        <dbReference type="EMBL" id="CAA0359978.1"/>
    </source>
</evidence>
<name>A0A5S9WXN9_ARATH</name>
<protein>
    <submittedName>
        <fullName evidence="1">Uncharacterized protein</fullName>
    </submittedName>
</protein>
<accession>A0A5S9WXN9</accession>
<organism evidence="1 2">
    <name type="scientific">Arabidopsis thaliana</name>
    <name type="common">Mouse-ear cress</name>
    <dbReference type="NCBI Taxonomy" id="3702"/>
    <lineage>
        <taxon>Eukaryota</taxon>
        <taxon>Viridiplantae</taxon>
        <taxon>Streptophyta</taxon>
        <taxon>Embryophyta</taxon>
        <taxon>Tracheophyta</taxon>
        <taxon>Spermatophyta</taxon>
        <taxon>Magnoliopsida</taxon>
        <taxon>eudicotyledons</taxon>
        <taxon>Gunneridae</taxon>
        <taxon>Pentapetalae</taxon>
        <taxon>rosids</taxon>
        <taxon>malvids</taxon>
        <taxon>Brassicales</taxon>
        <taxon>Brassicaceae</taxon>
        <taxon>Camelineae</taxon>
        <taxon>Arabidopsis</taxon>
    </lineage>
</organism>
<sequence>MSINSGISSFNYYRGHSPSGSFSGASNADRILNESLDDDARAASVGSSIASSSLATTELR</sequence>
<dbReference type="Proteomes" id="UP000434276">
    <property type="component" value="Unassembled WGS sequence"/>
</dbReference>
<evidence type="ECO:0000313" key="2">
    <source>
        <dbReference type="Proteomes" id="UP000434276"/>
    </source>
</evidence>
<proteinExistence type="predicted"/>
<dbReference type="AlphaFoldDB" id="A0A5S9WXN9"/>
<gene>
    <name evidence="1" type="ORF">C24_LOCUS7564</name>
</gene>
<reference evidence="1 2" key="1">
    <citation type="submission" date="2019-12" db="EMBL/GenBank/DDBJ databases">
        <authorList>
            <person name="Jiao W.-B."/>
            <person name="Schneeberger K."/>
        </authorList>
    </citation>
    <scope>NUCLEOTIDE SEQUENCE [LARGE SCALE GENOMIC DNA]</scope>
    <source>
        <strain evidence="2">cv. C24</strain>
    </source>
</reference>
<dbReference type="EMBL" id="CACSHJ010000088">
    <property type="protein sequence ID" value="CAA0359978.1"/>
    <property type="molecule type" value="Genomic_DNA"/>
</dbReference>